<name>A0A2K3M6J0_TRIPR</name>
<comment type="caution">
    <text evidence="1">The sequence shown here is derived from an EMBL/GenBank/DDBJ whole genome shotgun (WGS) entry which is preliminary data.</text>
</comment>
<feature type="non-terminal residue" evidence="1">
    <location>
        <position position="1"/>
    </location>
</feature>
<sequence>DDWIVAMFGFASARTSTTLDAMSFDMKLTIRNSSYSRSQGTSRGRKESWLNVERKFLLFVDAPE</sequence>
<reference evidence="1 2" key="2">
    <citation type="journal article" date="2017" name="Front. Plant Sci.">
        <title>Gene Classification and Mining of Molecular Markers Useful in Red Clover (Trifolium pratense) Breeding.</title>
        <authorList>
            <person name="Istvanek J."/>
            <person name="Dluhosova J."/>
            <person name="Dluhos P."/>
            <person name="Patkova L."/>
            <person name="Nedelnik J."/>
            <person name="Repkova J."/>
        </authorList>
    </citation>
    <scope>NUCLEOTIDE SEQUENCE [LARGE SCALE GENOMIC DNA]</scope>
    <source>
        <strain evidence="2">cv. Tatra</strain>
        <tissue evidence="1">Young leaves</tissue>
    </source>
</reference>
<gene>
    <name evidence="1" type="ORF">L195_g042485</name>
</gene>
<accession>A0A2K3M6J0</accession>
<evidence type="ECO:0000313" key="1">
    <source>
        <dbReference type="EMBL" id="PNX86407.1"/>
    </source>
</evidence>
<protein>
    <submittedName>
        <fullName evidence="1">Uncharacterized protein</fullName>
    </submittedName>
</protein>
<dbReference type="Proteomes" id="UP000236291">
    <property type="component" value="Unassembled WGS sequence"/>
</dbReference>
<reference evidence="1 2" key="1">
    <citation type="journal article" date="2014" name="Am. J. Bot.">
        <title>Genome assembly and annotation for red clover (Trifolium pratense; Fabaceae).</title>
        <authorList>
            <person name="Istvanek J."/>
            <person name="Jaros M."/>
            <person name="Krenek A."/>
            <person name="Repkova J."/>
        </authorList>
    </citation>
    <scope>NUCLEOTIDE SEQUENCE [LARGE SCALE GENOMIC DNA]</scope>
    <source>
        <strain evidence="2">cv. Tatra</strain>
        <tissue evidence="1">Young leaves</tissue>
    </source>
</reference>
<proteinExistence type="predicted"/>
<organism evidence="1 2">
    <name type="scientific">Trifolium pratense</name>
    <name type="common">Red clover</name>
    <dbReference type="NCBI Taxonomy" id="57577"/>
    <lineage>
        <taxon>Eukaryota</taxon>
        <taxon>Viridiplantae</taxon>
        <taxon>Streptophyta</taxon>
        <taxon>Embryophyta</taxon>
        <taxon>Tracheophyta</taxon>
        <taxon>Spermatophyta</taxon>
        <taxon>Magnoliopsida</taxon>
        <taxon>eudicotyledons</taxon>
        <taxon>Gunneridae</taxon>
        <taxon>Pentapetalae</taxon>
        <taxon>rosids</taxon>
        <taxon>fabids</taxon>
        <taxon>Fabales</taxon>
        <taxon>Fabaceae</taxon>
        <taxon>Papilionoideae</taxon>
        <taxon>50 kb inversion clade</taxon>
        <taxon>NPAAA clade</taxon>
        <taxon>Hologalegina</taxon>
        <taxon>IRL clade</taxon>
        <taxon>Trifolieae</taxon>
        <taxon>Trifolium</taxon>
    </lineage>
</organism>
<dbReference type="AlphaFoldDB" id="A0A2K3M6J0"/>
<dbReference type="EMBL" id="ASHM01051094">
    <property type="protein sequence ID" value="PNX86407.1"/>
    <property type="molecule type" value="Genomic_DNA"/>
</dbReference>
<evidence type="ECO:0000313" key="2">
    <source>
        <dbReference type="Proteomes" id="UP000236291"/>
    </source>
</evidence>